<keyword evidence="2" id="KW-1185">Reference proteome</keyword>
<evidence type="ECO:0000313" key="1">
    <source>
        <dbReference type="EMBL" id="MEM0515936.1"/>
    </source>
</evidence>
<comment type="caution">
    <text evidence="1">The sequence shown here is derived from an EMBL/GenBank/DDBJ whole genome shotgun (WGS) entry which is preliminary data.</text>
</comment>
<accession>A0ABU9MYK5</accession>
<dbReference type="RefSeq" id="WP_342679019.1">
    <property type="nucleotide sequence ID" value="NZ_JBCGCU010000011.1"/>
</dbReference>
<protein>
    <submittedName>
        <fullName evidence="1">STAS/SEC14 domain-containing protein</fullName>
    </submittedName>
</protein>
<dbReference type="InterPro" id="IPR038396">
    <property type="entry name" value="SpoIIAA-like_sf"/>
</dbReference>
<dbReference type="InterPro" id="IPR021866">
    <property type="entry name" value="SpoIIAA-like"/>
</dbReference>
<dbReference type="InterPro" id="IPR036513">
    <property type="entry name" value="STAS_dom_sf"/>
</dbReference>
<evidence type="ECO:0000313" key="2">
    <source>
        <dbReference type="Proteomes" id="UP001447008"/>
    </source>
</evidence>
<dbReference type="Gene3D" id="3.40.50.10600">
    <property type="entry name" value="SpoIIaa-like domains"/>
    <property type="match status" value="1"/>
</dbReference>
<organism evidence="1 2">
    <name type="scientific">Pseudoalteromonas qingdaonensis</name>
    <dbReference type="NCBI Taxonomy" id="3131913"/>
    <lineage>
        <taxon>Bacteria</taxon>
        <taxon>Pseudomonadati</taxon>
        <taxon>Pseudomonadota</taxon>
        <taxon>Gammaproteobacteria</taxon>
        <taxon>Alteromonadales</taxon>
        <taxon>Pseudoalteromonadaceae</taxon>
        <taxon>Pseudoalteromonas</taxon>
    </lineage>
</organism>
<dbReference type="Proteomes" id="UP001447008">
    <property type="component" value="Unassembled WGS sequence"/>
</dbReference>
<proteinExistence type="predicted"/>
<dbReference type="SUPFAM" id="SSF52091">
    <property type="entry name" value="SpoIIaa-like"/>
    <property type="match status" value="1"/>
</dbReference>
<name>A0ABU9MYK5_9GAMM</name>
<gene>
    <name evidence="1" type="ORF">WCN91_11015</name>
</gene>
<reference evidence="1 2" key="1">
    <citation type="submission" date="2024-03" db="EMBL/GenBank/DDBJ databases">
        <title>Pseudoalteromonas qingdaonensis sp. nov., isolated from the intestines of marine benthic organisms.</title>
        <authorList>
            <person name="Lin X."/>
            <person name="Fang S."/>
            <person name="Hu X."/>
        </authorList>
    </citation>
    <scope>NUCLEOTIDE SEQUENCE [LARGE SCALE GENOMIC DNA]</scope>
    <source>
        <strain evidence="1 2">YIC-827</strain>
    </source>
</reference>
<dbReference type="Pfam" id="PF11964">
    <property type="entry name" value="SpoIIAA-like"/>
    <property type="match status" value="1"/>
</dbReference>
<dbReference type="EMBL" id="JBCGCU010000011">
    <property type="protein sequence ID" value="MEM0515936.1"/>
    <property type="molecule type" value="Genomic_DNA"/>
</dbReference>
<sequence length="132" mass="15356">MKRHGLHIGIERTKTRFYISMVIVGKLDHHDYEVITPMFDDALKGLDERIVDVFIDASELEGFSARALWDDFKLGIAHSHQFRRIAFYGRHDWQDYAARVANWFTGGEVKYFADADTARAWLNESENESDSE</sequence>